<dbReference type="SUPFAM" id="SSF53448">
    <property type="entry name" value="Nucleotide-diphospho-sugar transferases"/>
    <property type="match status" value="1"/>
</dbReference>
<dbReference type="Proteomes" id="UP000321945">
    <property type="component" value="Unassembled WGS sequence"/>
</dbReference>
<dbReference type="EMBL" id="VORU01000008">
    <property type="protein sequence ID" value="TXD68793.1"/>
    <property type="molecule type" value="Genomic_DNA"/>
</dbReference>
<dbReference type="CDD" id="cd00761">
    <property type="entry name" value="Glyco_tranf_GTA_type"/>
    <property type="match status" value="1"/>
</dbReference>
<gene>
    <name evidence="3" type="ORF">ESV24_10055</name>
</gene>
<dbReference type="InterPro" id="IPR029044">
    <property type="entry name" value="Nucleotide-diphossugar_trans"/>
</dbReference>
<reference evidence="3 4" key="1">
    <citation type="submission" date="2019-08" db="EMBL/GenBank/DDBJ databases">
        <title>Genome of Aequorivita lipolytica Y10-2 (type strain).</title>
        <authorList>
            <person name="Bowman J.P."/>
        </authorList>
    </citation>
    <scope>NUCLEOTIDE SEQUENCE [LARGE SCALE GENOMIC DNA]</scope>
    <source>
        <strain evidence="3 4">Y10-2</strain>
    </source>
</reference>
<dbReference type="GO" id="GO:0016758">
    <property type="term" value="F:hexosyltransferase activity"/>
    <property type="evidence" value="ECO:0007669"/>
    <property type="project" value="UniProtKB-ARBA"/>
</dbReference>
<keyword evidence="1" id="KW-1133">Transmembrane helix</keyword>
<keyword evidence="4" id="KW-1185">Reference proteome</keyword>
<feature type="domain" description="Glycosyltransferase 2-like" evidence="2">
    <location>
        <begin position="11"/>
        <end position="154"/>
    </location>
</feature>
<keyword evidence="1" id="KW-0472">Membrane</keyword>
<dbReference type="OrthoDB" id="597270at2"/>
<dbReference type="Gene3D" id="3.90.550.10">
    <property type="entry name" value="Spore Coat Polysaccharide Biosynthesis Protein SpsA, Chain A"/>
    <property type="match status" value="1"/>
</dbReference>
<dbReference type="InterPro" id="IPR001173">
    <property type="entry name" value="Glyco_trans_2-like"/>
</dbReference>
<feature type="transmembrane region" description="Helical" evidence="1">
    <location>
        <begin position="295"/>
        <end position="315"/>
    </location>
</feature>
<dbReference type="PANTHER" id="PTHR22916:SF3">
    <property type="entry name" value="UDP-GLCNAC:BETAGAL BETA-1,3-N-ACETYLGLUCOSAMINYLTRANSFERASE-LIKE PROTEIN 1"/>
    <property type="match status" value="1"/>
</dbReference>
<proteinExistence type="predicted"/>
<name>A0A5C6YP24_9FLAO</name>
<comment type="caution">
    <text evidence="3">The sequence shown here is derived from an EMBL/GenBank/DDBJ whole genome shotgun (WGS) entry which is preliminary data.</text>
</comment>
<organism evidence="3 4">
    <name type="scientific">Aequorivita lipolytica</name>
    <dbReference type="NCBI Taxonomy" id="153267"/>
    <lineage>
        <taxon>Bacteria</taxon>
        <taxon>Pseudomonadati</taxon>
        <taxon>Bacteroidota</taxon>
        <taxon>Flavobacteriia</taxon>
        <taxon>Flavobacteriales</taxon>
        <taxon>Flavobacteriaceae</taxon>
        <taxon>Aequorivita</taxon>
    </lineage>
</organism>
<evidence type="ECO:0000313" key="4">
    <source>
        <dbReference type="Proteomes" id="UP000321945"/>
    </source>
</evidence>
<sequence length="327" mass="38675">MLVLTEHPLVSIIIPTYNRASLIGETLDSVLAQTYQNWECIVVDDGSTDNTDEILAQYTSKDSRFQFYHRPENRLPGGNAARNYGFEVSNGIYVNWFDSDDLMHVNKIELQIKQFYSSIYDFVICQTMMVDYDNKEIIGLKAPKLISQNIFEDYIMFKIFWLTGAPLWKKSFLLSNKLFFDEQLYQGQDYDFHMRVLSVSENYYACEEPLVTFNYHLDNMSRSSVDSQEKIFSNILIIQRILKNFHKKLSDKTLLKKYNELLKLYKFTLKKRNYKLAFYCYKFLIKNLKFMPGSIYKKLLFAMSITTSLGSYYFLNKGERFLKIKLK</sequence>
<accession>A0A5C6YP24</accession>
<keyword evidence="1" id="KW-0812">Transmembrane</keyword>
<evidence type="ECO:0000256" key="1">
    <source>
        <dbReference type="SAM" id="Phobius"/>
    </source>
</evidence>
<dbReference type="Pfam" id="PF00535">
    <property type="entry name" value="Glycos_transf_2"/>
    <property type="match status" value="1"/>
</dbReference>
<evidence type="ECO:0000259" key="2">
    <source>
        <dbReference type="Pfam" id="PF00535"/>
    </source>
</evidence>
<protein>
    <submittedName>
        <fullName evidence="3">Glycosyltransferase family 2 protein</fullName>
    </submittedName>
</protein>
<dbReference type="PANTHER" id="PTHR22916">
    <property type="entry name" value="GLYCOSYLTRANSFERASE"/>
    <property type="match status" value="1"/>
</dbReference>
<keyword evidence="3" id="KW-0808">Transferase</keyword>
<dbReference type="AlphaFoldDB" id="A0A5C6YP24"/>
<evidence type="ECO:0000313" key="3">
    <source>
        <dbReference type="EMBL" id="TXD68793.1"/>
    </source>
</evidence>